<dbReference type="PANTHER" id="PTHR40261">
    <property type="match status" value="1"/>
</dbReference>
<feature type="domain" description="Rieske" evidence="5">
    <location>
        <begin position="14"/>
        <end position="119"/>
    </location>
</feature>
<evidence type="ECO:0000256" key="4">
    <source>
        <dbReference type="ARBA" id="ARBA00023014"/>
    </source>
</evidence>
<dbReference type="Pfam" id="PF00355">
    <property type="entry name" value="Rieske"/>
    <property type="match status" value="1"/>
</dbReference>
<dbReference type="EMBL" id="AFOC01000011">
    <property type="protein sequence ID" value="EGV52342.1"/>
    <property type="molecule type" value="Genomic_DNA"/>
</dbReference>
<evidence type="ECO:0000313" key="6">
    <source>
        <dbReference type="EMBL" id="EGV52342.1"/>
    </source>
</evidence>
<evidence type="ECO:0000313" key="7">
    <source>
        <dbReference type="Proteomes" id="UP000004491"/>
    </source>
</evidence>
<gene>
    <name evidence="6" type="ORF">Rifp1Sym_ak00230</name>
</gene>
<name>G2DAK6_9GAMM</name>
<proteinExistence type="predicted"/>
<protein>
    <submittedName>
        <fullName evidence="6">Rieske (2Fe-2S) iron-sulfur domain protein</fullName>
    </submittedName>
</protein>
<sequence>MACAGCSIAMAEPRKLCPLDMLQDPGSRGFSVDRNGRQVELFLVRCGASVFAYLNRCPHTGVNLEWLPDQFLDLSGGFVQCATHGALFRLEDGYCVRGPCGGASLQPLQAWVEADEVWVALD</sequence>
<dbReference type="GO" id="GO:0046872">
    <property type="term" value="F:metal ion binding"/>
    <property type="evidence" value="ECO:0007669"/>
    <property type="project" value="UniProtKB-KW"/>
</dbReference>
<dbReference type="InterPro" id="IPR036922">
    <property type="entry name" value="Rieske_2Fe-2S_sf"/>
</dbReference>
<reference evidence="6" key="1">
    <citation type="journal article" date="2011" name="ISME J.">
        <title>The endosymbionts of the deep-sea tubeworms Riftia pachyptila and Tevnia jerichonana share an identical physiology as revealed by proteogenomic analyses.</title>
        <authorList>
            <person name="Gardebrecht A."/>
            <person name="Markert S."/>
            <person name="Felbeck H."/>
            <person name="Thuermer A."/>
            <person name="Albrecht D."/>
            <person name="Wollherr A."/>
            <person name="Kabisch J."/>
            <person name="Lehmann R."/>
            <person name="Daniel R."/>
            <person name="Liesegang H."/>
            <person name="Hecker M."/>
            <person name="Sievert S.M."/>
            <person name="Schweder T."/>
        </authorList>
    </citation>
    <scope>NUCLEOTIDE SEQUENCE [LARGE SCALE GENOMIC DNA]</scope>
</reference>
<keyword evidence="7" id="KW-1185">Reference proteome</keyword>
<keyword evidence="4" id="KW-0411">Iron-sulfur</keyword>
<dbReference type="GO" id="GO:0051537">
    <property type="term" value="F:2 iron, 2 sulfur cluster binding"/>
    <property type="evidence" value="ECO:0007669"/>
    <property type="project" value="UniProtKB-KW"/>
</dbReference>
<dbReference type="InterPro" id="IPR017941">
    <property type="entry name" value="Rieske_2Fe-2S"/>
</dbReference>
<dbReference type="SUPFAM" id="SSF50022">
    <property type="entry name" value="ISP domain"/>
    <property type="match status" value="1"/>
</dbReference>
<keyword evidence="2" id="KW-0479">Metal-binding</keyword>
<keyword evidence="3" id="KW-0408">Iron</keyword>
<accession>G2DAK6</accession>
<evidence type="ECO:0000259" key="5">
    <source>
        <dbReference type="PROSITE" id="PS51296"/>
    </source>
</evidence>
<dbReference type="PANTHER" id="PTHR40261:SF1">
    <property type="entry name" value="RIESKE DOMAIN-CONTAINING PROTEIN"/>
    <property type="match status" value="1"/>
</dbReference>
<dbReference type="PROSITE" id="PS51296">
    <property type="entry name" value="RIESKE"/>
    <property type="match status" value="1"/>
</dbReference>
<dbReference type="CDD" id="cd03467">
    <property type="entry name" value="Rieske"/>
    <property type="match status" value="1"/>
</dbReference>
<dbReference type="Proteomes" id="UP000004491">
    <property type="component" value="Unassembled WGS sequence"/>
</dbReference>
<comment type="caution">
    <text evidence="6">The sequence shown here is derived from an EMBL/GenBank/DDBJ whole genome shotgun (WGS) entry which is preliminary data.</text>
</comment>
<evidence type="ECO:0000256" key="1">
    <source>
        <dbReference type="ARBA" id="ARBA00022714"/>
    </source>
</evidence>
<dbReference type="Gene3D" id="2.102.10.10">
    <property type="entry name" value="Rieske [2Fe-2S] iron-sulphur domain"/>
    <property type="match status" value="1"/>
</dbReference>
<dbReference type="AlphaFoldDB" id="G2DAK6"/>
<organism evidence="6 7">
    <name type="scientific">endosymbiont of Riftia pachyptila</name>
    <name type="common">vent Ph05</name>
    <dbReference type="NCBI Taxonomy" id="1048808"/>
    <lineage>
        <taxon>Bacteria</taxon>
        <taxon>Pseudomonadati</taxon>
        <taxon>Pseudomonadota</taxon>
        <taxon>Gammaproteobacteria</taxon>
        <taxon>sulfur-oxidizing symbionts</taxon>
    </lineage>
</organism>
<evidence type="ECO:0000256" key="2">
    <source>
        <dbReference type="ARBA" id="ARBA00022723"/>
    </source>
</evidence>
<keyword evidence="1" id="KW-0001">2Fe-2S</keyword>
<evidence type="ECO:0000256" key="3">
    <source>
        <dbReference type="ARBA" id="ARBA00023004"/>
    </source>
</evidence>